<proteinExistence type="predicted"/>
<reference evidence="2 3" key="1">
    <citation type="journal article" date="2014" name="Curr. Biol.">
        <title>The genome of the clonal raider ant Cerapachys biroi.</title>
        <authorList>
            <person name="Oxley P.R."/>
            <person name="Ji L."/>
            <person name="Fetter-Pruneda I."/>
            <person name="McKenzie S.K."/>
            <person name="Li C."/>
            <person name="Hu H."/>
            <person name="Zhang G."/>
            <person name="Kronauer D.J."/>
        </authorList>
    </citation>
    <scope>NUCLEOTIDE SEQUENCE [LARGE SCALE GENOMIC DNA]</scope>
</reference>
<protein>
    <submittedName>
        <fullName evidence="2">Uncharacterized protein</fullName>
    </submittedName>
</protein>
<dbReference type="EMBL" id="KK107167">
    <property type="protein sequence ID" value="EZA56508.1"/>
    <property type="molecule type" value="Genomic_DNA"/>
</dbReference>
<evidence type="ECO:0000256" key="1">
    <source>
        <dbReference type="SAM" id="MobiDB-lite"/>
    </source>
</evidence>
<dbReference type="Proteomes" id="UP000053097">
    <property type="component" value="Unassembled WGS sequence"/>
</dbReference>
<feature type="non-terminal residue" evidence="2">
    <location>
        <position position="1"/>
    </location>
</feature>
<sequence>RLISVSQRYVPKVVFALGLVTIELGHPTHYEDDRGGEGGSSPRTAYGDSESGWTPADGCAGWQLARTIEGGASGEARSLFLRNRRRVSLRGPCRFTGSGMRISTVSNALLYTRIHGRRRKYTYARAPAFRP</sequence>
<evidence type="ECO:0000313" key="2">
    <source>
        <dbReference type="EMBL" id="EZA56508.1"/>
    </source>
</evidence>
<name>A0A026WKJ6_OOCBI</name>
<organism evidence="2 3">
    <name type="scientific">Ooceraea biroi</name>
    <name type="common">Clonal raider ant</name>
    <name type="synonym">Cerapachys biroi</name>
    <dbReference type="NCBI Taxonomy" id="2015173"/>
    <lineage>
        <taxon>Eukaryota</taxon>
        <taxon>Metazoa</taxon>
        <taxon>Ecdysozoa</taxon>
        <taxon>Arthropoda</taxon>
        <taxon>Hexapoda</taxon>
        <taxon>Insecta</taxon>
        <taxon>Pterygota</taxon>
        <taxon>Neoptera</taxon>
        <taxon>Endopterygota</taxon>
        <taxon>Hymenoptera</taxon>
        <taxon>Apocrita</taxon>
        <taxon>Aculeata</taxon>
        <taxon>Formicoidea</taxon>
        <taxon>Formicidae</taxon>
        <taxon>Dorylinae</taxon>
        <taxon>Ooceraea</taxon>
    </lineage>
</organism>
<accession>A0A026WKJ6</accession>
<gene>
    <name evidence="2" type="ORF">X777_03129</name>
</gene>
<keyword evidence="3" id="KW-1185">Reference proteome</keyword>
<dbReference type="AlphaFoldDB" id="A0A026WKJ6"/>
<feature type="region of interest" description="Disordered" evidence="1">
    <location>
        <begin position="29"/>
        <end position="51"/>
    </location>
</feature>
<evidence type="ECO:0000313" key="3">
    <source>
        <dbReference type="Proteomes" id="UP000053097"/>
    </source>
</evidence>